<gene>
    <name evidence="14" type="primary">100640302</name>
</gene>
<feature type="transmembrane region" description="Helical" evidence="13">
    <location>
        <begin position="160"/>
        <end position="179"/>
    </location>
</feature>
<evidence type="ECO:0000256" key="2">
    <source>
        <dbReference type="ARBA" id="ARBA00006675"/>
    </source>
</evidence>
<feature type="transmembrane region" description="Helical" evidence="13">
    <location>
        <begin position="127"/>
        <end position="148"/>
    </location>
</feature>
<evidence type="ECO:0000256" key="1">
    <source>
        <dbReference type="ARBA" id="ARBA00004141"/>
    </source>
</evidence>
<evidence type="ECO:0000256" key="9">
    <source>
        <dbReference type="ARBA" id="ARBA00023136"/>
    </source>
</evidence>
<evidence type="ECO:0000313" key="15">
    <source>
        <dbReference type="Proteomes" id="UP000007879"/>
    </source>
</evidence>
<keyword evidence="7 13" id="KW-1133">Transmembrane helix</keyword>
<keyword evidence="12" id="KW-0012">Acyltransferase</keyword>
<evidence type="ECO:0000256" key="3">
    <source>
        <dbReference type="ARBA" id="ARBA00019082"/>
    </source>
</evidence>
<evidence type="ECO:0000256" key="10">
    <source>
        <dbReference type="ARBA" id="ARBA00023209"/>
    </source>
</evidence>
<keyword evidence="6 13" id="KW-0812">Transmembrane</keyword>
<accession>A0AAN0JNM9</accession>
<organism evidence="14 15">
    <name type="scientific">Amphimedon queenslandica</name>
    <name type="common">Sponge</name>
    <dbReference type="NCBI Taxonomy" id="400682"/>
    <lineage>
        <taxon>Eukaryota</taxon>
        <taxon>Metazoa</taxon>
        <taxon>Porifera</taxon>
        <taxon>Demospongiae</taxon>
        <taxon>Heteroscleromorpha</taxon>
        <taxon>Haplosclerida</taxon>
        <taxon>Niphatidae</taxon>
        <taxon>Amphimedon</taxon>
    </lineage>
</organism>
<feature type="transmembrane region" description="Helical" evidence="13">
    <location>
        <begin position="275"/>
        <end position="298"/>
    </location>
</feature>
<dbReference type="Pfam" id="PF10998">
    <property type="entry name" value="DUF2838"/>
    <property type="match status" value="1"/>
</dbReference>
<sequence length="337" mass="39424">MRMSATKDNNGETDPDNHVHIRNQFEYHRMESIHEDIVAIEKFQKMKDSTADTIIYTVFIFEALVTVFLAGMITEHFYIVHSIKLLILLPVKWHLLRKDDMDYRLLELCYFIHILIMFYIWSPWKPAGMFPALFFFAHGPLMWSMYLWRVAFVPHSIDKMAQLFFQTSPAICTWTIRWYSTPDQGFALCANPTEPGVNGCNSIGWDELILYPFIIYGIWMAYYVPIVFYWKAEVIKKNKLATAATAILEKDKSAKSLGIINTMVHLLGPKYQTQMYFVASILTGYFLLILAYFCYISFVFNCVHFLTLVLVACYNGATFYIKVVGKEYYKNEEKKNE</sequence>
<dbReference type="PANTHER" id="PTHR31201:SF1">
    <property type="entry name" value="GLYCEROPHOSPHOCHOLINE ACYLTRANSFERASE 1"/>
    <property type="match status" value="1"/>
</dbReference>
<dbReference type="GO" id="GO:0016020">
    <property type="term" value="C:membrane"/>
    <property type="evidence" value="ECO:0007669"/>
    <property type="project" value="UniProtKB-SubCell"/>
</dbReference>
<comment type="subcellular location">
    <subcellularLocation>
        <location evidence="1">Membrane</location>
        <topology evidence="1">Multi-pass membrane protein</topology>
    </subcellularLocation>
</comment>
<evidence type="ECO:0000256" key="6">
    <source>
        <dbReference type="ARBA" id="ARBA00022692"/>
    </source>
</evidence>
<evidence type="ECO:0000256" key="13">
    <source>
        <dbReference type="SAM" id="Phobius"/>
    </source>
</evidence>
<comment type="similarity">
    <text evidence="2">Belongs to the GPC1 family.</text>
</comment>
<evidence type="ECO:0000313" key="14">
    <source>
        <dbReference type="EnsemblMetazoa" id="XP_019858404.1"/>
    </source>
</evidence>
<dbReference type="GO" id="GO:0016746">
    <property type="term" value="F:acyltransferase activity"/>
    <property type="evidence" value="ECO:0007669"/>
    <property type="project" value="UniProtKB-KW"/>
</dbReference>
<evidence type="ECO:0000256" key="5">
    <source>
        <dbReference type="ARBA" id="ARBA00022679"/>
    </source>
</evidence>
<dbReference type="Proteomes" id="UP000007879">
    <property type="component" value="Unassembled WGS sequence"/>
</dbReference>
<evidence type="ECO:0000256" key="8">
    <source>
        <dbReference type="ARBA" id="ARBA00023098"/>
    </source>
</evidence>
<evidence type="ECO:0000256" key="11">
    <source>
        <dbReference type="ARBA" id="ARBA00023264"/>
    </source>
</evidence>
<keyword evidence="15" id="KW-1185">Reference proteome</keyword>
<dbReference type="PANTHER" id="PTHR31201">
    <property type="entry name" value="OS01G0585100 PROTEIN"/>
    <property type="match status" value="1"/>
</dbReference>
<keyword evidence="11" id="KW-1208">Phospholipid metabolism</keyword>
<keyword evidence="10" id="KW-0594">Phospholipid biosynthesis</keyword>
<evidence type="ECO:0000256" key="12">
    <source>
        <dbReference type="ARBA" id="ARBA00023315"/>
    </source>
</evidence>
<proteinExistence type="inferred from homology"/>
<dbReference type="GO" id="GO:0006656">
    <property type="term" value="P:phosphatidylcholine biosynthetic process"/>
    <property type="evidence" value="ECO:0007669"/>
    <property type="project" value="TreeGrafter"/>
</dbReference>
<name>A0AAN0JNM9_AMPQE</name>
<keyword evidence="9 13" id="KW-0472">Membrane</keyword>
<reference evidence="14" key="2">
    <citation type="submission" date="2024-06" db="UniProtKB">
        <authorList>
            <consortium name="EnsemblMetazoa"/>
        </authorList>
    </citation>
    <scope>IDENTIFICATION</scope>
</reference>
<feature type="transmembrane region" description="Helical" evidence="13">
    <location>
        <begin position="208"/>
        <end position="230"/>
    </location>
</feature>
<dbReference type="AlphaFoldDB" id="A0AAN0JNM9"/>
<feature type="transmembrane region" description="Helical" evidence="13">
    <location>
        <begin position="103"/>
        <end position="121"/>
    </location>
</feature>
<feature type="transmembrane region" description="Helical" evidence="13">
    <location>
        <begin position="79"/>
        <end position="96"/>
    </location>
</feature>
<dbReference type="EnsemblMetazoa" id="XM_020002845.1">
    <property type="protein sequence ID" value="XP_019858404.1"/>
    <property type="gene ID" value="LOC100640302"/>
</dbReference>
<keyword evidence="5" id="KW-0808">Transferase</keyword>
<evidence type="ECO:0000256" key="4">
    <source>
        <dbReference type="ARBA" id="ARBA00022516"/>
    </source>
</evidence>
<feature type="transmembrane region" description="Helical" evidence="13">
    <location>
        <begin position="304"/>
        <end position="325"/>
    </location>
</feature>
<keyword evidence="8" id="KW-0443">Lipid metabolism</keyword>
<keyword evidence="4" id="KW-0444">Lipid biosynthesis</keyword>
<protein>
    <recommendedName>
        <fullName evidence="3">Glycerophosphocholine acyltransferase 1</fullName>
    </recommendedName>
</protein>
<reference evidence="15" key="1">
    <citation type="journal article" date="2010" name="Nature">
        <title>The Amphimedon queenslandica genome and the evolution of animal complexity.</title>
        <authorList>
            <person name="Srivastava M."/>
            <person name="Simakov O."/>
            <person name="Chapman J."/>
            <person name="Fahey B."/>
            <person name="Gauthier M.E."/>
            <person name="Mitros T."/>
            <person name="Richards G.S."/>
            <person name="Conaco C."/>
            <person name="Dacre M."/>
            <person name="Hellsten U."/>
            <person name="Larroux C."/>
            <person name="Putnam N.H."/>
            <person name="Stanke M."/>
            <person name="Adamska M."/>
            <person name="Darling A."/>
            <person name="Degnan S.M."/>
            <person name="Oakley T.H."/>
            <person name="Plachetzki D.C."/>
            <person name="Zhai Y."/>
            <person name="Adamski M."/>
            <person name="Calcino A."/>
            <person name="Cummins S.F."/>
            <person name="Goodstein D.M."/>
            <person name="Harris C."/>
            <person name="Jackson D.J."/>
            <person name="Leys S.P."/>
            <person name="Shu S."/>
            <person name="Woodcroft B.J."/>
            <person name="Vervoort M."/>
            <person name="Kosik K.S."/>
            <person name="Manning G."/>
            <person name="Degnan B.M."/>
            <person name="Rokhsar D.S."/>
        </authorList>
    </citation>
    <scope>NUCLEOTIDE SEQUENCE [LARGE SCALE GENOMIC DNA]</scope>
</reference>
<feature type="transmembrane region" description="Helical" evidence="13">
    <location>
        <begin position="54"/>
        <end position="73"/>
    </location>
</feature>
<evidence type="ECO:0000256" key="7">
    <source>
        <dbReference type="ARBA" id="ARBA00022989"/>
    </source>
</evidence>
<dbReference type="InterPro" id="IPR021261">
    <property type="entry name" value="GPCAT"/>
</dbReference>